<reference evidence="3" key="1">
    <citation type="journal article" date="2019" name="Int. J. Syst. Evol. Microbiol.">
        <title>The Global Catalogue of Microorganisms (GCM) 10K type strain sequencing project: providing services to taxonomists for standard genome sequencing and annotation.</title>
        <authorList>
            <consortium name="The Broad Institute Genomics Platform"/>
            <consortium name="The Broad Institute Genome Sequencing Center for Infectious Disease"/>
            <person name="Wu L."/>
            <person name="Ma J."/>
        </authorList>
    </citation>
    <scope>NUCLEOTIDE SEQUENCE [LARGE SCALE GENOMIC DNA]</scope>
    <source>
        <strain evidence="3">CCUG 71848</strain>
    </source>
</reference>
<comment type="caution">
    <text evidence="2">The sequence shown here is derived from an EMBL/GenBank/DDBJ whole genome shotgun (WGS) entry which is preliminary data.</text>
</comment>
<evidence type="ECO:0000313" key="3">
    <source>
        <dbReference type="Proteomes" id="UP001597156"/>
    </source>
</evidence>
<dbReference type="EMBL" id="JBHTLH010000006">
    <property type="protein sequence ID" value="MFD1124247.1"/>
    <property type="molecule type" value="Genomic_DNA"/>
</dbReference>
<keyword evidence="1" id="KW-0812">Transmembrane</keyword>
<feature type="transmembrane region" description="Helical" evidence="1">
    <location>
        <begin position="44"/>
        <end position="61"/>
    </location>
</feature>
<evidence type="ECO:0000256" key="1">
    <source>
        <dbReference type="SAM" id="Phobius"/>
    </source>
</evidence>
<dbReference type="RefSeq" id="WP_121978371.1">
    <property type="nucleotide sequence ID" value="NZ_JBHTLH010000006.1"/>
</dbReference>
<dbReference type="Proteomes" id="UP001597156">
    <property type="component" value="Unassembled WGS sequence"/>
</dbReference>
<organism evidence="2 3">
    <name type="scientific">Lentilactobacillus raoultii</name>
    <dbReference type="NCBI Taxonomy" id="1987503"/>
    <lineage>
        <taxon>Bacteria</taxon>
        <taxon>Bacillati</taxon>
        <taxon>Bacillota</taxon>
        <taxon>Bacilli</taxon>
        <taxon>Lactobacillales</taxon>
        <taxon>Lactobacillaceae</taxon>
        <taxon>Lentilactobacillus</taxon>
    </lineage>
</organism>
<name>A0ABW3PLQ6_9LACO</name>
<sequence>MSVYLYIGLVIGIPAILAVGLVLFGKQVVKSRDEKDTYFRRLRILGPIIIVLYVLIFWLSVRLV</sequence>
<feature type="transmembrane region" description="Helical" evidence="1">
    <location>
        <begin position="6"/>
        <end position="24"/>
    </location>
</feature>
<keyword evidence="1" id="KW-1133">Transmembrane helix</keyword>
<protein>
    <submittedName>
        <fullName evidence="2">Uncharacterized protein</fullName>
    </submittedName>
</protein>
<accession>A0ABW3PLQ6</accession>
<evidence type="ECO:0000313" key="2">
    <source>
        <dbReference type="EMBL" id="MFD1124247.1"/>
    </source>
</evidence>
<keyword evidence="1" id="KW-0472">Membrane</keyword>
<proteinExistence type="predicted"/>
<gene>
    <name evidence="2" type="ORF">ACFQ22_02565</name>
</gene>
<keyword evidence="3" id="KW-1185">Reference proteome</keyword>